<accession>A0A2P2N0V2</accession>
<proteinExistence type="predicted"/>
<name>A0A2P2N0V2_RHIMU</name>
<dbReference type="EMBL" id="GGEC01055619">
    <property type="protein sequence ID" value="MBX36103.1"/>
    <property type="molecule type" value="Transcribed_RNA"/>
</dbReference>
<dbReference type="AlphaFoldDB" id="A0A2P2N0V2"/>
<organism evidence="1">
    <name type="scientific">Rhizophora mucronata</name>
    <name type="common">Asiatic mangrove</name>
    <dbReference type="NCBI Taxonomy" id="61149"/>
    <lineage>
        <taxon>Eukaryota</taxon>
        <taxon>Viridiplantae</taxon>
        <taxon>Streptophyta</taxon>
        <taxon>Embryophyta</taxon>
        <taxon>Tracheophyta</taxon>
        <taxon>Spermatophyta</taxon>
        <taxon>Magnoliopsida</taxon>
        <taxon>eudicotyledons</taxon>
        <taxon>Gunneridae</taxon>
        <taxon>Pentapetalae</taxon>
        <taxon>rosids</taxon>
        <taxon>fabids</taxon>
        <taxon>Malpighiales</taxon>
        <taxon>Rhizophoraceae</taxon>
        <taxon>Rhizophora</taxon>
    </lineage>
</organism>
<sequence length="34" mass="3643">MCEIISLGQDLGWIGKSAYLQTLVAGFGMEKLGI</sequence>
<protein>
    <submittedName>
        <fullName evidence="1">Uncharacterized protein</fullName>
    </submittedName>
</protein>
<reference evidence="1" key="1">
    <citation type="submission" date="2018-02" db="EMBL/GenBank/DDBJ databases">
        <title>Rhizophora mucronata_Transcriptome.</title>
        <authorList>
            <person name="Meera S.P."/>
            <person name="Sreeshan A."/>
            <person name="Augustine A."/>
        </authorList>
    </citation>
    <scope>NUCLEOTIDE SEQUENCE</scope>
    <source>
        <tissue evidence="1">Leaf</tissue>
    </source>
</reference>
<evidence type="ECO:0000313" key="1">
    <source>
        <dbReference type="EMBL" id="MBX36103.1"/>
    </source>
</evidence>